<dbReference type="Proteomes" id="UP000284547">
    <property type="component" value="Unassembled WGS sequence"/>
</dbReference>
<dbReference type="OrthoDB" id="7159061at2"/>
<dbReference type="Pfam" id="PF02581">
    <property type="entry name" value="TMP-TENI"/>
    <property type="match status" value="1"/>
</dbReference>
<feature type="domain" description="Thiamine phosphate synthase/TenI" evidence="1">
    <location>
        <begin position="11"/>
        <end position="172"/>
    </location>
</feature>
<gene>
    <name evidence="2" type="ORF">D1012_03930</name>
</gene>
<protein>
    <submittedName>
        <fullName evidence="2">Thiamine phosphate synthase</fullName>
    </submittedName>
</protein>
<dbReference type="InterPro" id="IPR022998">
    <property type="entry name" value="ThiamineP_synth_TenI"/>
</dbReference>
<dbReference type="InterPro" id="IPR013785">
    <property type="entry name" value="Aldolase_TIM"/>
</dbReference>
<evidence type="ECO:0000313" key="3">
    <source>
        <dbReference type="Proteomes" id="UP000284547"/>
    </source>
</evidence>
<sequence>MAAEDRPQITLITPPSFDLDVFPTRLASVLDAVDVACLRIALASKEEDNLLRAGDVLREVAHARDVAVVIENHLLLVERLGLDGVHLTDGARNVRKARKDLGAEAIVGAYCGTTRHEGISAGEGGADYVAFGAIGDSALGQGTQADFDLFEWWSEMIEVPVIAEGALTVELVERFGPVTDFFGIGPEIWGSDDPLAALKTLLAPLG</sequence>
<evidence type="ECO:0000259" key="1">
    <source>
        <dbReference type="Pfam" id="PF02581"/>
    </source>
</evidence>
<dbReference type="InterPro" id="IPR036206">
    <property type="entry name" value="ThiamineP_synth_sf"/>
</dbReference>
<dbReference type="EMBL" id="QWEY01000001">
    <property type="protein sequence ID" value="RGP39259.1"/>
    <property type="molecule type" value="Genomic_DNA"/>
</dbReference>
<reference evidence="2 3" key="1">
    <citation type="submission" date="2018-08" db="EMBL/GenBank/DDBJ databases">
        <title>Flavobacterium tibetense sp. nov., isolated from a wetland YonghuCo on Tibetan Plateau.</title>
        <authorList>
            <person name="Phurbu D."/>
            <person name="Lu H."/>
            <person name="Xing P."/>
        </authorList>
    </citation>
    <scope>NUCLEOTIDE SEQUENCE [LARGE SCALE GENOMIC DNA]</scope>
    <source>
        <strain evidence="2 3">DJC</strain>
    </source>
</reference>
<dbReference type="AlphaFoldDB" id="A0A411Z864"/>
<proteinExistence type="predicted"/>
<dbReference type="CDD" id="cd00564">
    <property type="entry name" value="TMP_TenI"/>
    <property type="match status" value="1"/>
</dbReference>
<dbReference type="GO" id="GO:0009228">
    <property type="term" value="P:thiamine biosynthetic process"/>
    <property type="evidence" value="ECO:0007669"/>
    <property type="project" value="UniProtKB-KW"/>
</dbReference>
<evidence type="ECO:0000313" key="2">
    <source>
        <dbReference type="EMBL" id="RGP39259.1"/>
    </source>
</evidence>
<dbReference type="SUPFAM" id="SSF51391">
    <property type="entry name" value="Thiamin phosphate synthase"/>
    <property type="match status" value="1"/>
</dbReference>
<accession>A0A411Z864</accession>
<dbReference type="Gene3D" id="3.20.20.70">
    <property type="entry name" value="Aldolase class I"/>
    <property type="match status" value="1"/>
</dbReference>
<name>A0A411Z864_9RHOB</name>
<organism evidence="2 3">
    <name type="scientific">Pseudotabrizicola alkalilacus</name>
    <dbReference type="NCBI Taxonomy" id="2305252"/>
    <lineage>
        <taxon>Bacteria</taxon>
        <taxon>Pseudomonadati</taxon>
        <taxon>Pseudomonadota</taxon>
        <taxon>Alphaproteobacteria</taxon>
        <taxon>Rhodobacterales</taxon>
        <taxon>Paracoccaceae</taxon>
        <taxon>Pseudotabrizicola</taxon>
    </lineage>
</organism>
<dbReference type="RefSeq" id="WP_118149974.1">
    <property type="nucleotide sequence ID" value="NZ_QWEY01000001.1"/>
</dbReference>
<comment type="caution">
    <text evidence="2">The sequence shown here is derived from an EMBL/GenBank/DDBJ whole genome shotgun (WGS) entry which is preliminary data.</text>
</comment>
<keyword evidence="3" id="KW-1185">Reference proteome</keyword>